<gene>
    <name evidence="2" type="ORF">P171DRAFT_361404</name>
</gene>
<protein>
    <submittedName>
        <fullName evidence="2">Uncharacterized protein</fullName>
    </submittedName>
</protein>
<organism evidence="2 3">
    <name type="scientific">Karstenula rhodostoma CBS 690.94</name>
    <dbReference type="NCBI Taxonomy" id="1392251"/>
    <lineage>
        <taxon>Eukaryota</taxon>
        <taxon>Fungi</taxon>
        <taxon>Dikarya</taxon>
        <taxon>Ascomycota</taxon>
        <taxon>Pezizomycotina</taxon>
        <taxon>Dothideomycetes</taxon>
        <taxon>Pleosporomycetidae</taxon>
        <taxon>Pleosporales</taxon>
        <taxon>Massarineae</taxon>
        <taxon>Didymosphaeriaceae</taxon>
        <taxon>Karstenula</taxon>
    </lineage>
</organism>
<name>A0A9P4UCF2_9PLEO</name>
<evidence type="ECO:0000256" key="1">
    <source>
        <dbReference type="SAM" id="MobiDB-lite"/>
    </source>
</evidence>
<accession>A0A9P4UCF2</accession>
<keyword evidence="3" id="KW-1185">Reference proteome</keyword>
<evidence type="ECO:0000313" key="2">
    <source>
        <dbReference type="EMBL" id="KAF2444293.1"/>
    </source>
</evidence>
<feature type="compositionally biased region" description="Polar residues" evidence="1">
    <location>
        <begin position="7"/>
        <end position="22"/>
    </location>
</feature>
<proteinExistence type="predicted"/>
<comment type="caution">
    <text evidence="2">The sequence shown here is derived from an EMBL/GenBank/DDBJ whole genome shotgun (WGS) entry which is preliminary data.</text>
</comment>
<sequence length="139" mass="15440">MSEVDTGRTSTEGPSSPATSVSGPHVNGHLVYTGKYKGDKKVQRLFIHEKSPSTKQHSCRVYSYNVANQEIDGAPGESARTTVIEHGWFRDLAIFEQICANHPTPNGQAPQDEIFSSWRDSLLTFLDTHHSGSLWTRIN</sequence>
<feature type="region of interest" description="Disordered" evidence="1">
    <location>
        <begin position="1"/>
        <end position="26"/>
    </location>
</feature>
<evidence type="ECO:0000313" key="3">
    <source>
        <dbReference type="Proteomes" id="UP000799764"/>
    </source>
</evidence>
<dbReference type="Proteomes" id="UP000799764">
    <property type="component" value="Unassembled WGS sequence"/>
</dbReference>
<dbReference type="OrthoDB" id="3783232at2759"/>
<dbReference type="EMBL" id="MU001501">
    <property type="protein sequence ID" value="KAF2444293.1"/>
    <property type="molecule type" value="Genomic_DNA"/>
</dbReference>
<reference evidence="2" key="1">
    <citation type="journal article" date="2020" name="Stud. Mycol.">
        <title>101 Dothideomycetes genomes: a test case for predicting lifestyles and emergence of pathogens.</title>
        <authorList>
            <person name="Haridas S."/>
            <person name="Albert R."/>
            <person name="Binder M."/>
            <person name="Bloem J."/>
            <person name="Labutti K."/>
            <person name="Salamov A."/>
            <person name="Andreopoulos B."/>
            <person name="Baker S."/>
            <person name="Barry K."/>
            <person name="Bills G."/>
            <person name="Bluhm B."/>
            <person name="Cannon C."/>
            <person name="Castanera R."/>
            <person name="Culley D."/>
            <person name="Daum C."/>
            <person name="Ezra D."/>
            <person name="Gonzalez J."/>
            <person name="Henrissat B."/>
            <person name="Kuo A."/>
            <person name="Liang C."/>
            <person name="Lipzen A."/>
            <person name="Lutzoni F."/>
            <person name="Magnuson J."/>
            <person name="Mondo S."/>
            <person name="Nolan M."/>
            <person name="Ohm R."/>
            <person name="Pangilinan J."/>
            <person name="Park H.-J."/>
            <person name="Ramirez L."/>
            <person name="Alfaro M."/>
            <person name="Sun H."/>
            <person name="Tritt A."/>
            <person name="Yoshinaga Y."/>
            <person name="Zwiers L.-H."/>
            <person name="Turgeon B."/>
            <person name="Goodwin S."/>
            <person name="Spatafora J."/>
            <person name="Crous P."/>
            <person name="Grigoriev I."/>
        </authorList>
    </citation>
    <scope>NUCLEOTIDE SEQUENCE</scope>
    <source>
        <strain evidence="2">CBS 690.94</strain>
    </source>
</reference>
<dbReference type="AlphaFoldDB" id="A0A9P4UCF2"/>